<dbReference type="OrthoDB" id="7847955at2"/>
<evidence type="ECO:0000259" key="1">
    <source>
        <dbReference type="Pfam" id="PF00534"/>
    </source>
</evidence>
<dbReference type="STRING" id="1219043.SCH01S_48_02130"/>
<sequence>MTRLLITTDTVGGVWQYATDLARALVEHDVEPVLATMGPRPDAQQRLAVAEGVELVETDLPLDWLATGPHEVTEAAEGIARLADACRADIIQLNAPALAASVRFEQPVIAVAHSCVGSWWQAVKGGRIDPDLSWRAELTGIGLRAADKVVAPSGAFATMLQHCYDLADTPAVVRNGRKPAQIPPGARQDFAFTAGRLWDEGKNVTTLDRAAVLSSTGFRAAGPLAGPNGTTISLAHIAATGHLSDTALAQLLAAQPVFVSAAVYEPFGLAVLEAAQAGCALVLSDIATFRELWDGAAWFIYPHDANGFARAVDEIVADPELRHRLGQAAQVRAGDYTVERMAAGMLALYRTMPVAAHTLERVAA</sequence>
<protein>
    <recommendedName>
        <fullName evidence="5">Glycosyltransferase</fullName>
    </recommendedName>
</protein>
<dbReference type="SUPFAM" id="SSF53756">
    <property type="entry name" value="UDP-Glycosyltransferase/glycogen phosphorylase"/>
    <property type="match status" value="1"/>
</dbReference>
<dbReference type="InterPro" id="IPR028098">
    <property type="entry name" value="Glyco_trans_4-like_N"/>
</dbReference>
<evidence type="ECO:0000313" key="4">
    <source>
        <dbReference type="Proteomes" id="UP000033202"/>
    </source>
</evidence>
<dbReference type="Proteomes" id="UP000033202">
    <property type="component" value="Unassembled WGS sequence"/>
</dbReference>
<dbReference type="Pfam" id="PF13439">
    <property type="entry name" value="Glyco_transf_4"/>
    <property type="match status" value="1"/>
</dbReference>
<organism evidence="3 4">
    <name type="scientific">Sphingomonas changbaiensis NBRC 104936</name>
    <dbReference type="NCBI Taxonomy" id="1219043"/>
    <lineage>
        <taxon>Bacteria</taxon>
        <taxon>Pseudomonadati</taxon>
        <taxon>Pseudomonadota</taxon>
        <taxon>Alphaproteobacteria</taxon>
        <taxon>Sphingomonadales</taxon>
        <taxon>Sphingomonadaceae</taxon>
        <taxon>Sphingomonas</taxon>
    </lineage>
</organism>
<dbReference type="PANTHER" id="PTHR45947">
    <property type="entry name" value="SULFOQUINOVOSYL TRANSFERASE SQD2"/>
    <property type="match status" value="1"/>
</dbReference>
<dbReference type="RefSeq" id="WP_046349314.1">
    <property type="nucleotide sequence ID" value="NZ_BBWU01000048.1"/>
</dbReference>
<evidence type="ECO:0000313" key="3">
    <source>
        <dbReference type="EMBL" id="GAO40551.1"/>
    </source>
</evidence>
<evidence type="ECO:0008006" key="5">
    <source>
        <dbReference type="Google" id="ProtNLM"/>
    </source>
</evidence>
<evidence type="ECO:0000259" key="2">
    <source>
        <dbReference type="Pfam" id="PF13439"/>
    </source>
</evidence>
<accession>A0A0E9MT01</accession>
<dbReference type="PANTHER" id="PTHR45947:SF3">
    <property type="entry name" value="SULFOQUINOVOSYL TRANSFERASE SQD2"/>
    <property type="match status" value="1"/>
</dbReference>
<dbReference type="CDD" id="cd03801">
    <property type="entry name" value="GT4_PimA-like"/>
    <property type="match status" value="1"/>
</dbReference>
<feature type="domain" description="Glycosyl transferase family 1" evidence="1">
    <location>
        <begin position="236"/>
        <end position="330"/>
    </location>
</feature>
<dbReference type="GO" id="GO:0016757">
    <property type="term" value="F:glycosyltransferase activity"/>
    <property type="evidence" value="ECO:0007669"/>
    <property type="project" value="InterPro"/>
</dbReference>
<gene>
    <name evidence="3" type="ORF">SCH01S_48_02130</name>
</gene>
<dbReference type="InterPro" id="IPR001296">
    <property type="entry name" value="Glyco_trans_1"/>
</dbReference>
<name>A0A0E9MT01_9SPHN</name>
<dbReference type="InterPro" id="IPR050194">
    <property type="entry name" value="Glycosyltransferase_grp1"/>
</dbReference>
<proteinExistence type="predicted"/>
<dbReference type="EMBL" id="BBWU01000048">
    <property type="protein sequence ID" value="GAO40551.1"/>
    <property type="molecule type" value="Genomic_DNA"/>
</dbReference>
<dbReference type="Gene3D" id="3.40.50.2000">
    <property type="entry name" value="Glycogen Phosphorylase B"/>
    <property type="match status" value="2"/>
</dbReference>
<dbReference type="AlphaFoldDB" id="A0A0E9MT01"/>
<keyword evidence="4" id="KW-1185">Reference proteome</keyword>
<feature type="domain" description="Glycosyltransferase subfamily 4-like N-terminal" evidence="2">
    <location>
        <begin position="11"/>
        <end position="176"/>
    </location>
</feature>
<reference evidence="3 4" key="1">
    <citation type="submission" date="2015-04" db="EMBL/GenBank/DDBJ databases">
        <title>Whole genome shotgun sequence of Sphingomonas changbaiensis NBRC 104936.</title>
        <authorList>
            <person name="Katano-Makiyama Y."/>
            <person name="Hosoyama A."/>
            <person name="Hashimoto M."/>
            <person name="Noguchi M."/>
            <person name="Tsuchikane K."/>
            <person name="Ohji S."/>
            <person name="Yamazoe A."/>
            <person name="Ichikawa N."/>
            <person name="Kimura A."/>
            <person name="Fujita N."/>
        </authorList>
    </citation>
    <scope>NUCLEOTIDE SEQUENCE [LARGE SCALE GENOMIC DNA]</scope>
    <source>
        <strain evidence="3 4">NBRC 104936</strain>
    </source>
</reference>
<dbReference type="Pfam" id="PF00534">
    <property type="entry name" value="Glycos_transf_1"/>
    <property type="match status" value="1"/>
</dbReference>
<comment type="caution">
    <text evidence="3">The sequence shown here is derived from an EMBL/GenBank/DDBJ whole genome shotgun (WGS) entry which is preliminary data.</text>
</comment>